<comment type="catalytic activity">
    <reaction evidence="1">
        <text>Eliminative cleavage of (1-&gt;4)-alpha-D-galacturonan to give oligosaccharides with 4-deoxy-alpha-D-galact-4-enuronosyl groups at their non-reducing ends.</text>
        <dbReference type="EC" id="4.2.2.2"/>
    </reaction>
</comment>
<feature type="signal peptide" evidence="11">
    <location>
        <begin position="1"/>
        <end position="18"/>
    </location>
</feature>
<dbReference type="GO" id="GO:0005576">
    <property type="term" value="C:extracellular region"/>
    <property type="evidence" value="ECO:0007669"/>
    <property type="project" value="UniProtKB-SubCell"/>
</dbReference>
<evidence type="ECO:0000256" key="8">
    <source>
        <dbReference type="ARBA" id="ARBA00022837"/>
    </source>
</evidence>
<comment type="function">
    <text evidence="10">Pectinolytic enzyme consist of four classes of enzymes: pectin lyase, polygalacturonase, pectin methylesterase and rhamnogalacturonase. Among pectinolytic enzymes, pectin lyase is the most important in depolymerization of pectin, since it cleaves internal glycosidic bonds of highly methylated pectins. Favors pectate, the anion, over pectin, the methyl ester.</text>
</comment>
<dbReference type="GO" id="GO:0030570">
    <property type="term" value="F:pectate lyase activity"/>
    <property type="evidence" value="ECO:0007669"/>
    <property type="project" value="UniProtKB-EC"/>
</dbReference>
<dbReference type="InterPro" id="IPR004898">
    <property type="entry name" value="Pectate_lyase_PlyH/PlyE-like"/>
</dbReference>
<organism evidence="12 13">
    <name type="scientific">Meloidogyne enterolobii</name>
    <name type="common">Root-knot nematode worm</name>
    <name type="synonym">Meloidogyne mayaguensis</name>
    <dbReference type="NCBI Taxonomy" id="390850"/>
    <lineage>
        <taxon>Eukaryota</taxon>
        <taxon>Metazoa</taxon>
        <taxon>Ecdysozoa</taxon>
        <taxon>Nematoda</taxon>
        <taxon>Chromadorea</taxon>
        <taxon>Rhabditida</taxon>
        <taxon>Tylenchina</taxon>
        <taxon>Tylenchomorpha</taxon>
        <taxon>Tylenchoidea</taxon>
        <taxon>Meloidogynidae</taxon>
        <taxon>Meloidogyninae</taxon>
        <taxon>Meloidogyne</taxon>
    </lineage>
</organism>
<dbReference type="AlphaFoldDB" id="A0A6V7TVL3"/>
<comment type="subcellular location">
    <subcellularLocation>
        <location evidence="3">Secreted</location>
    </subcellularLocation>
</comment>
<name>A0A6V7TVL3_MELEN</name>
<evidence type="ECO:0000256" key="3">
    <source>
        <dbReference type="ARBA" id="ARBA00004613"/>
    </source>
</evidence>
<comment type="caution">
    <text evidence="12">The sequence shown here is derived from an EMBL/GenBank/DDBJ whole genome shotgun (WGS) entry which is preliminary data.</text>
</comment>
<dbReference type="EMBL" id="CAJEWN010000015">
    <property type="protein sequence ID" value="CAD2134447.1"/>
    <property type="molecule type" value="Genomic_DNA"/>
</dbReference>
<comment type="cofactor">
    <cofactor evidence="2">
        <name>Ca(2+)</name>
        <dbReference type="ChEBI" id="CHEBI:29108"/>
    </cofactor>
</comment>
<evidence type="ECO:0000256" key="2">
    <source>
        <dbReference type="ARBA" id="ARBA00001913"/>
    </source>
</evidence>
<feature type="chain" id="PRO_5028271192" description="pectate lyase" evidence="11">
    <location>
        <begin position="19"/>
        <end position="270"/>
    </location>
</feature>
<evidence type="ECO:0000256" key="7">
    <source>
        <dbReference type="ARBA" id="ARBA00022729"/>
    </source>
</evidence>
<keyword evidence="9" id="KW-0456">Lyase</keyword>
<evidence type="ECO:0000256" key="6">
    <source>
        <dbReference type="ARBA" id="ARBA00022525"/>
    </source>
</evidence>
<dbReference type="Pfam" id="PF03211">
    <property type="entry name" value="Pectate_lyase"/>
    <property type="match status" value="1"/>
</dbReference>
<evidence type="ECO:0000313" key="12">
    <source>
        <dbReference type="EMBL" id="CAD2134447.1"/>
    </source>
</evidence>
<sequence>MLNIIILIISSIPLLSLALNQEGMKFCNFPKPSCTEVITQTKYIKEDTDFGMKRIIFNSKKGTCNPNLEVWEDAIIIDNNATISNLILGESPIGTASSITCKGSCTLKNVYMENACWRGFSFIGASDEKPGDKRKYTYVVDGGAVLDGFQKIIGQGERAMTIVKNFCSVNNSIGICSAGMGKIIVVDTRFKGPMLNILCTNRKHKDRLTLRNITLYGNNNPATQIKYACVEHIENQVSDAEPWKYAYKPGEAGTSDVSCKYPASAFKIIN</sequence>
<evidence type="ECO:0000256" key="11">
    <source>
        <dbReference type="SAM" id="SignalP"/>
    </source>
</evidence>
<dbReference type="InterPro" id="IPR012334">
    <property type="entry name" value="Pectin_lyas_fold"/>
</dbReference>
<proteinExistence type="inferred from homology"/>
<evidence type="ECO:0000313" key="13">
    <source>
        <dbReference type="Proteomes" id="UP000580250"/>
    </source>
</evidence>
<dbReference type="SUPFAM" id="SSF51126">
    <property type="entry name" value="Pectin lyase-like"/>
    <property type="match status" value="1"/>
</dbReference>
<evidence type="ECO:0000256" key="4">
    <source>
        <dbReference type="ARBA" id="ARBA00006463"/>
    </source>
</evidence>
<accession>A0A6V7TVL3</accession>
<reference evidence="12 13" key="1">
    <citation type="submission" date="2020-08" db="EMBL/GenBank/DDBJ databases">
        <authorList>
            <person name="Koutsovoulos G."/>
            <person name="Danchin GJ E."/>
        </authorList>
    </citation>
    <scope>NUCLEOTIDE SEQUENCE [LARGE SCALE GENOMIC DNA]</scope>
</reference>
<dbReference type="EC" id="4.2.2.2" evidence="5"/>
<keyword evidence="8" id="KW-0106">Calcium</keyword>
<protein>
    <recommendedName>
        <fullName evidence="5">pectate lyase</fullName>
        <ecNumber evidence="5">4.2.2.2</ecNumber>
    </recommendedName>
</protein>
<dbReference type="OrthoDB" id="5892405at2759"/>
<dbReference type="Proteomes" id="UP000580250">
    <property type="component" value="Unassembled WGS sequence"/>
</dbReference>
<comment type="similarity">
    <text evidence="4">Belongs to the polysaccharide lyase 3 family.</text>
</comment>
<dbReference type="InterPro" id="IPR011050">
    <property type="entry name" value="Pectin_lyase_fold/virulence"/>
</dbReference>
<keyword evidence="6" id="KW-0964">Secreted</keyword>
<evidence type="ECO:0000256" key="5">
    <source>
        <dbReference type="ARBA" id="ARBA00012272"/>
    </source>
</evidence>
<gene>
    <name evidence="12" type="ORF">MENT_LOCUS4383</name>
</gene>
<keyword evidence="7 11" id="KW-0732">Signal</keyword>
<evidence type="ECO:0000256" key="1">
    <source>
        <dbReference type="ARBA" id="ARBA00000695"/>
    </source>
</evidence>
<evidence type="ECO:0000256" key="9">
    <source>
        <dbReference type="ARBA" id="ARBA00023239"/>
    </source>
</evidence>
<dbReference type="Gene3D" id="2.160.20.10">
    <property type="entry name" value="Single-stranded right-handed beta-helix, Pectin lyase-like"/>
    <property type="match status" value="1"/>
</dbReference>
<evidence type="ECO:0000256" key="10">
    <source>
        <dbReference type="ARBA" id="ARBA00025679"/>
    </source>
</evidence>